<sequence length="382" mass="44740">MQKLIILKRFLFSFLFFFKKKKENLMIVSSYNNESYNFISRIFFEFIVIYKKEVDVYFIIDDDAKRTMLINKFGPYFLSYRKTSDLKIIYSAKFWLFSTKSFCMFPTSLKGRKFINLWHGVPLKSIGIEDKFQSAFKRLIYKYYYSIFNQYLAVQAPCLSDVYSKSFNVSRKNHLITGVLVSEMFGCSLDEATNLFVNEKVNGKFNILYAPTYRDAGSTKYFPFSDFELDKLVSLLKHNNAKLFIRPHHLDKGFKDYIDGENIVLLSANEVEEISFYLNRFELLITDYSSIMFDYAITGGTVITFPYDKESYTTSRGLNYNYDEVSVGKEVLAFEEFIDTLNGLFSGNLNNYQIKESFLGKDLLDVSHRKSCSELYNQIISL</sequence>
<dbReference type="RefSeq" id="WP_058028704.1">
    <property type="nucleotide sequence ID" value="NZ_CP013187.1"/>
</dbReference>
<dbReference type="KEGG" id="pphe:PP2015_409"/>
<keyword evidence="3" id="KW-1003">Cell membrane</keyword>
<dbReference type="STRING" id="161398.PP2015_409"/>
<evidence type="ECO:0000256" key="4">
    <source>
        <dbReference type="ARBA" id="ARBA00022679"/>
    </source>
</evidence>
<reference evidence="7 8" key="1">
    <citation type="submission" date="2015-11" db="EMBL/GenBank/DDBJ databases">
        <authorList>
            <person name="Zhang Y."/>
            <person name="Guo Z."/>
        </authorList>
    </citation>
    <scope>NUCLEOTIDE SEQUENCE [LARGE SCALE GENOMIC DNA]</scope>
    <source>
        <strain evidence="7 8">KCTC 12086</strain>
    </source>
</reference>
<evidence type="ECO:0000313" key="7">
    <source>
        <dbReference type="EMBL" id="ALO40934.1"/>
    </source>
</evidence>
<dbReference type="PANTHER" id="PTHR37316">
    <property type="entry name" value="TEICHOIC ACID GLYCEROL-PHOSPHATE PRIMASE"/>
    <property type="match status" value="1"/>
</dbReference>
<organism evidence="7 8">
    <name type="scientific">Pseudoalteromonas phenolica</name>
    <dbReference type="NCBI Taxonomy" id="161398"/>
    <lineage>
        <taxon>Bacteria</taxon>
        <taxon>Pseudomonadati</taxon>
        <taxon>Pseudomonadota</taxon>
        <taxon>Gammaproteobacteria</taxon>
        <taxon>Alteromonadales</taxon>
        <taxon>Pseudoalteromonadaceae</taxon>
        <taxon>Pseudoalteromonas</taxon>
    </lineage>
</organism>
<evidence type="ECO:0000313" key="8">
    <source>
        <dbReference type="Proteomes" id="UP000061457"/>
    </source>
</evidence>
<dbReference type="PANTHER" id="PTHR37316:SF3">
    <property type="entry name" value="TEICHOIC ACID GLYCEROL-PHOSPHATE TRANSFERASE"/>
    <property type="match status" value="1"/>
</dbReference>
<gene>
    <name evidence="7" type="ORF">PP2015_409</name>
</gene>
<evidence type="ECO:0000256" key="3">
    <source>
        <dbReference type="ARBA" id="ARBA00022475"/>
    </source>
</evidence>
<protein>
    <submittedName>
        <fullName evidence="7">Uncharacterized protein</fullName>
    </submittedName>
</protein>
<dbReference type="GO" id="GO:0047355">
    <property type="term" value="F:CDP-glycerol glycerophosphotransferase activity"/>
    <property type="evidence" value="ECO:0007669"/>
    <property type="project" value="InterPro"/>
</dbReference>
<comment type="similarity">
    <text evidence="2">Belongs to the CDP-glycerol glycerophosphotransferase family.</text>
</comment>
<keyword evidence="4" id="KW-0808">Transferase</keyword>
<evidence type="ECO:0000256" key="2">
    <source>
        <dbReference type="ARBA" id="ARBA00010488"/>
    </source>
</evidence>
<dbReference type="Gene3D" id="3.40.50.11820">
    <property type="match status" value="1"/>
</dbReference>
<evidence type="ECO:0000256" key="5">
    <source>
        <dbReference type="ARBA" id="ARBA00022944"/>
    </source>
</evidence>
<dbReference type="Pfam" id="PF04464">
    <property type="entry name" value="Glyphos_transf"/>
    <property type="match status" value="1"/>
</dbReference>
<keyword evidence="8" id="KW-1185">Reference proteome</keyword>
<dbReference type="InterPro" id="IPR051612">
    <property type="entry name" value="Teichoic_Acid_Biosynth"/>
</dbReference>
<evidence type="ECO:0000256" key="1">
    <source>
        <dbReference type="ARBA" id="ARBA00004202"/>
    </source>
</evidence>
<comment type="subcellular location">
    <subcellularLocation>
        <location evidence="1">Cell membrane</location>
        <topology evidence="1">Peripheral membrane protein</topology>
    </subcellularLocation>
</comment>
<dbReference type="InterPro" id="IPR007554">
    <property type="entry name" value="Glycerophosphate_synth"/>
</dbReference>
<dbReference type="InterPro" id="IPR043148">
    <property type="entry name" value="TagF_C"/>
</dbReference>
<dbReference type="Proteomes" id="UP000061457">
    <property type="component" value="Chromosome I"/>
</dbReference>
<proteinExistence type="inferred from homology"/>
<keyword evidence="6" id="KW-0472">Membrane</keyword>
<keyword evidence="5" id="KW-0777">Teichoic acid biosynthesis</keyword>
<dbReference type="GO" id="GO:0019350">
    <property type="term" value="P:teichoic acid biosynthetic process"/>
    <property type="evidence" value="ECO:0007669"/>
    <property type="project" value="UniProtKB-KW"/>
</dbReference>
<dbReference type="GO" id="GO:0005886">
    <property type="term" value="C:plasma membrane"/>
    <property type="evidence" value="ECO:0007669"/>
    <property type="project" value="UniProtKB-SubCell"/>
</dbReference>
<dbReference type="InterPro" id="IPR043149">
    <property type="entry name" value="TagF_N"/>
</dbReference>
<dbReference type="PATRIC" id="fig|161398.10.peg.419"/>
<dbReference type="Gene3D" id="3.40.50.12580">
    <property type="match status" value="1"/>
</dbReference>
<name>A0A0S2JY68_9GAMM</name>
<dbReference type="EMBL" id="CP013187">
    <property type="protein sequence ID" value="ALO40934.1"/>
    <property type="molecule type" value="Genomic_DNA"/>
</dbReference>
<accession>A0A0S2JY68</accession>
<evidence type="ECO:0000256" key="6">
    <source>
        <dbReference type="ARBA" id="ARBA00023136"/>
    </source>
</evidence>
<dbReference type="OrthoDB" id="6298730at2"/>
<dbReference type="AlphaFoldDB" id="A0A0S2JY68"/>